<evidence type="ECO:0008006" key="4">
    <source>
        <dbReference type="Google" id="ProtNLM"/>
    </source>
</evidence>
<dbReference type="Proteomes" id="UP001620645">
    <property type="component" value="Unassembled WGS sequence"/>
</dbReference>
<dbReference type="InterPro" id="IPR009072">
    <property type="entry name" value="Histone-fold"/>
</dbReference>
<name>A0ABD2KK55_HETSC</name>
<protein>
    <recommendedName>
        <fullName evidence="4">Transcription initiation factor TFIID subunit 8</fullName>
    </recommendedName>
</protein>
<comment type="caution">
    <text evidence="2">The sequence shown here is derived from an EMBL/GenBank/DDBJ whole genome shotgun (WGS) entry which is preliminary data.</text>
</comment>
<dbReference type="EMBL" id="JBICCN010000015">
    <property type="protein sequence ID" value="KAL3103228.1"/>
    <property type="molecule type" value="Genomic_DNA"/>
</dbReference>
<evidence type="ECO:0000256" key="1">
    <source>
        <dbReference type="SAM" id="MobiDB-lite"/>
    </source>
</evidence>
<dbReference type="Gene3D" id="1.10.20.10">
    <property type="entry name" value="Histone, subunit A"/>
    <property type="match status" value="1"/>
</dbReference>
<accession>A0ABD2KK55</accession>
<reference evidence="2 3" key="1">
    <citation type="submission" date="2024-10" db="EMBL/GenBank/DDBJ databases">
        <authorList>
            <person name="Kim D."/>
        </authorList>
    </citation>
    <scope>NUCLEOTIDE SEQUENCE [LARGE SCALE GENOMIC DNA]</scope>
    <source>
        <strain evidence="2">Taebaek</strain>
    </source>
</reference>
<evidence type="ECO:0000313" key="2">
    <source>
        <dbReference type="EMBL" id="KAL3103228.1"/>
    </source>
</evidence>
<gene>
    <name evidence="2" type="ORF">niasHS_002414</name>
</gene>
<evidence type="ECO:0000313" key="3">
    <source>
        <dbReference type="Proteomes" id="UP001620645"/>
    </source>
</evidence>
<keyword evidence="3" id="KW-1185">Reference proteome</keyword>
<feature type="region of interest" description="Disordered" evidence="1">
    <location>
        <begin position="165"/>
        <end position="190"/>
    </location>
</feature>
<proteinExistence type="predicted"/>
<dbReference type="AlphaFoldDB" id="A0ABD2KK55"/>
<feature type="compositionally biased region" description="Basic and acidic residues" evidence="1">
    <location>
        <begin position="174"/>
        <end position="190"/>
    </location>
</feature>
<sequence>MGFSSIQSSSLHILNNILIKFLEQTAKEICKLAEMRGDNAKLSSEDAAVLLLGMHFSIDELSLYLNSVAHFPFLRAVPTFPAQICQGQNIDENFNTMEITAMLDPAERIVEARKDFPTFAGKSWRQFAIDRCVADINLNGTLDSLASPILDLRRMSSRKKVRKMFAENNSKAESQNKKIDNSKSENWNREMDNETGLKSVLSKKGLTLRLLNSNADTPPGFYSSRSIIKK</sequence>
<organism evidence="2 3">
    <name type="scientific">Heterodera schachtii</name>
    <name type="common">Sugarbeet cyst nematode worm</name>
    <name type="synonym">Tylenchus schachtii</name>
    <dbReference type="NCBI Taxonomy" id="97005"/>
    <lineage>
        <taxon>Eukaryota</taxon>
        <taxon>Metazoa</taxon>
        <taxon>Ecdysozoa</taxon>
        <taxon>Nematoda</taxon>
        <taxon>Chromadorea</taxon>
        <taxon>Rhabditida</taxon>
        <taxon>Tylenchina</taxon>
        <taxon>Tylenchomorpha</taxon>
        <taxon>Tylenchoidea</taxon>
        <taxon>Heteroderidae</taxon>
        <taxon>Heteroderinae</taxon>
        <taxon>Heterodera</taxon>
    </lineage>
</organism>